<dbReference type="Proteomes" id="UP000821866">
    <property type="component" value="Chromosome 8"/>
</dbReference>
<gene>
    <name evidence="2" type="ORF">HPB51_019361</name>
</gene>
<organism evidence="2 3">
    <name type="scientific">Rhipicephalus microplus</name>
    <name type="common">Cattle tick</name>
    <name type="synonym">Boophilus microplus</name>
    <dbReference type="NCBI Taxonomy" id="6941"/>
    <lineage>
        <taxon>Eukaryota</taxon>
        <taxon>Metazoa</taxon>
        <taxon>Ecdysozoa</taxon>
        <taxon>Arthropoda</taxon>
        <taxon>Chelicerata</taxon>
        <taxon>Arachnida</taxon>
        <taxon>Acari</taxon>
        <taxon>Parasitiformes</taxon>
        <taxon>Ixodida</taxon>
        <taxon>Ixodoidea</taxon>
        <taxon>Ixodidae</taxon>
        <taxon>Rhipicephalinae</taxon>
        <taxon>Rhipicephalus</taxon>
        <taxon>Boophilus</taxon>
    </lineage>
</organism>
<dbReference type="EMBL" id="JABSTU010000010">
    <property type="protein sequence ID" value="KAH8019388.1"/>
    <property type="molecule type" value="Genomic_DNA"/>
</dbReference>
<feature type="compositionally biased region" description="Polar residues" evidence="1">
    <location>
        <begin position="56"/>
        <end position="72"/>
    </location>
</feature>
<dbReference type="AlphaFoldDB" id="A0A9J6DB54"/>
<proteinExistence type="predicted"/>
<comment type="caution">
    <text evidence="2">The sequence shown here is derived from an EMBL/GenBank/DDBJ whole genome shotgun (WGS) entry which is preliminary data.</text>
</comment>
<evidence type="ECO:0000313" key="3">
    <source>
        <dbReference type="Proteomes" id="UP000821866"/>
    </source>
</evidence>
<reference evidence="2" key="1">
    <citation type="journal article" date="2020" name="Cell">
        <title>Large-Scale Comparative Analyses of Tick Genomes Elucidate Their Genetic Diversity and Vector Capacities.</title>
        <authorList>
            <consortium name="Tick Genome and Microbiome Consortium (TIGMIC)"/>
            <person name="Jia N."/>
            <person name="Wang J."/>
            <person name="Shi W."/>
            <person name="Du L."/>
            <person name="Sun Y."/>
            <person name="Zhan W."/>
            <person name="Jiang J.F."/>
            <person name="Wang Q."/>
            <person name="Zhang B."/>
            <person name="Ji P."/>
            <person name="Bell-Sakyi L."/>
            <person name="Cui X.M."/>
            <person name="Yuan T.T."/>
            <person name="Jiang B.G."/>
            <person name="Yang W.F."/>
            <person name="Lam T.T."/>
            <person name="Chang Q.C."/>
            <person name="Ding S.J."/>
            <person name="Wang X.J."/>
            <person name="Zhu J.G."/>
            <person name="Ruan X.D."/>
            <person name="Zhao L."/>
            <person name="Wei J.T."/>
            <person name="Ye R.Z."/>
            <person name="Que T.C."/>
            <person name="Du C.H."/>
            <person name="Zhou Y.H."/>
            <person name="Cheng J.X."/>
            <person name="Dai P.F."/>
            <person name="Guo W.B."/>
            <person name="Han X.H."/>
            <person name="Huang E.J."/>
            <person name="Li L.F."/>
            <person name="Wei W."/>
            <person name="Gao Y.C."/>
            <person name="Liu J.Z."/>
            <person name="Shao H.Z."/>
            <person name="Wang X."/>
            <person name="Wang C.C."/>
            <person name="Yang T.C."/>
            <person name="Huo Q.B."/>
            <person name="Li W."/>
            <person name="Chen H.Y."/>
            <person name="Chen S.E."/>
            <person name="Zhou L.G."/>
            <person name="Ni X.B."/>
            <person name="Tian J.H."/>
            <person name="Sheng Y."/>
            <person name="Liu T."/>
            <person name="Pan Y.S."/>
            <person name="Xia L.Y."/>
            <person name="Li J."/>
            <person name="Zhao F."/>
            <person name="Cao W.C."/>
        </authorList>
    </citation>
    <scope>NUCLEOTIDE SEQUENCE</scope>
    <source>
        <strain evidence="2">Rmic-2018</strain>
    </source>
</reference>
<evidence type="ECO:0000256" key="1">
    <source>
        <dbReference type="SAM" id="MobiDB-lite"/>
    </source>
</evidence>
<feature type="region of interest" description="Disordered" evidence="1">
    <location>
        <begin position="55"/>
        <end position="135"/>
    </location>
</feature>
<reference evidence="2" key="2">
    <citation type="submission" date="2021-09" db="EMBL/GenBank/DDBJ databases">
        <authorList>
            <person name="Jia N."/>
            <person name="Wang J."/>
            <person name="Shi W."/>
            <person name="Du L."/>
            <person name="Sun Y."/>
            <person name="Zhan W."/>
            <person name="Jiang J."/>
            <person name="Wang Q."/>
            <person name="Zhang B."/>
            <person name="Ji P."/>
            <person name="Sakyi L.B."/>
            <person name="Cui X."/>
            <person name="Yuan T."/>
            <person name="Jiang B."/>
            <person name="Yang W."/>
            <person name="Lam T.T.-Y."/>
            <person name="Chang Q."/>
            <person name="Ding S."/>
            <person name="Wang X."/>
            <person name="Zhu J."/>
            <person name="Ruan X."/>
            <person name="Zhao L."/>
            <person name="Wei J."/>
            <person name="Que T."/>
            <person name="Du C."/>
            <person name="Cheng J."/>
            <person name="Dai P."/>
            <person name="Han X."/>
            <person name="Huang E."/>
            <person name="Gao Y."/>
            <person name="Liu J."/>
            <person name="Shao H."/>
            <person name="Ye R."/>
            <person name="Li L."/>
            <person name="Wei W."/>
            <person name="Wang X."/>
            <person name="Wang C."/>
            <person name="Huo Q."/>
            <person name="Li W."/>
            <person name="Guo W."/>
            <person name="Chen H."/>
            <person name="Chen S."/>
            <person name="Zhou L."/>
            <person name="Zhou L."/>
            <person name="Ni X."/>
            <person name="Tian J."/>
            <person name="Zhou Y."/>
            <person name="Sheng Y."/>
            <person name="Liu T."/>
            <person name="Pan Y."/>
            <person name="Xia L."/>
            <person name="Li J."/>
            <person name="Zhao F."/>
            <person name="Cao W."/>
        </authorList>
    </citation>
    <scope>NUCLEOTIDE SEQUENCE</scope>
    <source>
        <strain evidence="2">Rmic-2018</strain>
        <tissue evidence="2">Larvae</tissue>
    </source>
</reference>
<evidence type="ECO:0000313" key="2">
    <source>
        <dbReference type="EMBL" id="KAH8019388.1"/>
    </source>
</evidence>
<protein>
    <submittedName>
        <fullName evidence="2">Uncharacterized protein</fullName>
    </submittedName>
</protein>
<name>A0A9J6DB54_RHIMP</name>
<accession>A0A9J6DB54</accession>
<keyword evidence="3" id="KW-1185">Reference proteome</keyword>
<feature type="region of interest" description="Disordered" evidence="1">
    <location>
        <begin position="220"/>
        <end position="241"/>
    </location>
</feature>
<feature type="compositionally biased region" description="Basic residues" evidence="1">
    <location>
        <begin position="74"/>
        <end position="93"/>
    </location>
</feature>
<sequence length="241" mass="26702">MQAIVPGVRRGTPHWITDLQSKVSLPAAAGRASWQMRLVEAAVNAQYIWRRAARTSAGSNNQATNNPATGGTVNKHHLHLRHHHSKRHPRHLTRVPPRSNLGNLPPPTDAGAVSGRTRKQLLSRAGESPPADVTDVSCSLSVPPVLCTLPQQKEWRTALSFLSSFSFYYIKKTETAHRRAVGQLMAVYMCIVLPTRKVSGYAARRGKVFHDNYCNGSRPRHPASAVAADDNQHRDKRRSFC</sequence>